<dbReference type="InterPro" id="IPR050553">
    <property type="entry name" value="Thioredoxin_ResA/DsbE_sf"/>
</dbReference>
<comment type="caution">
    <text evidence="3">The sequence shown here is derived from an EMBL/GenBank/DDBJ whole genome shotgun (WGS) entry which is preliminary data.</text>
</comment>
<dbReference type="PROSITE" id="PS51352">
    <property type="entry name" value="THIOREDOXIN_2"/>
    <property type="match status" value="1"/>
</dbReference>
<evidence type="ECO:0000256" key="1">
    <source>
        <dbReference type="SAM" id="SignalP"/>
    </source>
</evidence>
<dbReference type="PANTHER" id="PTHR42852:SF17">
    <property type="entry name" value="THIOREDOXIN-LIKE PROTEIN HI_1115"/>
    <property type="match status" value="1"/>
</dbReference>
<dbReference type="PANTHER" id="PTHR42852">
    <property type="entry name" value="THIOL:DISULFIDE INTERCHANGE PROTEIN DSBE"/>
    <property type="match status" value="1"/>
</dbReference>
<dbReference type="GO" id="GO:0016853">
    <property type="term" value="F:isomerase activity"/>
    <property type="evidence" value="ECO:0007669"/>
    <property type="project" value="UniProtKB-KW"/>
</dbReference>
<feature type="domain" description="Thioredoxin" evidence="2">
    <location>
        <begin position="26"/>
        <end position="187"/>
    </location>
</feature>
<dbReference type="Pfam" id="PF08534">
    <property type="entry name" value="Redoxin"/>
    <property type="match status" value="1"/>
</dbReference>
<dbReference type="EMBL" id="SNYV01000011">
    <property type="protein sequence ID" value="TDQ80272.1"/>
    <property type="molecule type" value="Genomic_DNA"/>
</dbReference>
<dbReference type="GO" id="GO:0016491">
    <property type="term" value="F:oxidoreductase activity"/>
    <property type="evidence" value="ECO:0007669"/>
    <property type="project" value="InterPro"/>
</dbReference>
<dbReference type="Proteomes" id="UP000295292">
    <property type="component" value="Unassembled WGS sequence"/>
</dbReference>
<name>A0A4R6WNA5_9SPHI</name>
<dbReference type="Gene3D" id="3.40.30.10">
    <property type="entry name" value="Glutaredoxin"/>
    <property type="match status" value="1"/>
</dbReference>
<proteinExistence type="predicted"/>
<dbReference type="CDD" id="cd02966">
    <property type="entry name" value="TlpA_like_family"/>
    <property type="match status" value="1"/>
</dbReference>
<evidence type="ECO:0000313" key="3">
    <source>
        <dbReference type="EMBL" id="TDQ80272.1"/>
    </source>
</evidence>
<dbReference type="InterPro" id="IPR013740">
    <property type="entry name" value="Redoxin"/>
</dbReference>
<feature type="chain" id="PRO_5020203879" evidence="1">
    <location>
        <begin position="23"/>
        <end position="187"/>
    </location>
</feature>
<dbReference type="OrthoDB" id="9815205at2"/>
<gene>
    <name evidence="3" type="ORF">CLV99_1729</name>
</gene>
<dbReference type="InterPro" id="IPR036249">
    <property type="entry name" value="Thioredoxin-like_sf"/>
</dbReference>
<reference evidence="3 4" key="1">
    <citation type="submission" date="2019-03" db="EMBL/GenBank/DDBJ databases">
        <title>Genomic Encyclopedia of Archaeal and Bacterial Type Strains, Phase II (KMG-II): from individual species to whole genera.</title>
        <authorList>
            <person name="Goeker M."/>
        </authorList>
    </citation>
    <scope>NUCLEOTIDE SEQUENCE [LARGE SCALE GENOMIC DNA]</scope>
    <source>
        <strain evidence="3 4">DSM 28353</strain>
    </source>
</reference>
<evidence type="ECO:0000313" key="4">
    <source>
        <dbReference type="Proteomes" id="UP000295292"/>
    </source>
</evidence>
<evidence type="ECO:0000259" key="2">
    <source>
        <dbReference type="PROSITE" id="PS51352"/>
    </source>
</evidence>
<sequence>MERKLLLMIAGALLVIGCANNAKEVGDEGGTIPEDSLAMETVGTGVKEVAAGVRASFVDINNRVMSLDSLRGKVVVMNFWATWCPPCIREMPSLNTLFLDLKSNRDIVFMAIDVDEDIKGASKFMAKNKFDLPLYTLHGPLPSELETSSIPMTVILDKRGEVAVQHTGMVDFGNPNIKDGLLKLAAE</sequence>
<keyword evidence="1" id="KW-0732">Signal</keyword>
<protein>
    <submittedName>
        <fullName evidence="3">Thiol-disulfide isomerase/thioredoxin</fullName>
    </submittedName>
</protein>
<keyword evidence="3" id="KW-0413">Isomerase</keyword>
<accession>A0A4R6WNA5</accession>
<dbReference type="InterPro" id="IPR013766">
    <property type="entry name" value="Thioredoxin_domain"/>
</dbReference>
<dbReference type="PROSITE" id="PS51257">
    <property type="entry name" value="PROKAR_LIPOPROTEIN"/>
    <property type="match status" value="1"/>
</dbReference>
<keyword evidence="4" id="KW-1185">Reference proteome</keyword>
<feature type="signal peptide" evidence="1">
    <location>
        <begin position="1"/>
        <end position="22"/>
    </location>
</feature>
<organism evidence="3 4">
    <name type="scientific">Sphingobacterium yanglingense</name>
    <dbReference type="NCBI Taxonomy" id="1437280"/>
    <lineage>
        <taxon>Bacteria</taxon>
        <taxon>Pseudomonadati</taxon>
        <taxon>Bacteroidota</taxon>
        <taxon>Sphingobacteriia</taxon>
        <taxon>Sphingobacteriales</taxon>
        <taxon>Sphingobacteriaceae</taxon>
        <taxon>Sphingobacterium</taxon>
    </lineage>
</organism>
<dbReference type="AlphaFoldDB" id="A0A4R6WNA5"/>
<dbReference type="RefSeq" id="WP_133584007.1">
    <property type="nucleotide sequence ID" value="NZ_SNYV01000011.1"/>
</dbReference>
<dbReference type="SUPFAM" id="SSF52833">
    <property type="entry name" value="Thioredoxin-like"/>
    <property type="match status" value="1"/>
</dbReference>